<feature type="region of interest" description="Disordered" evidence="1">
    <location>
        <begin position="1"/>
        <end position="163"/>
    </location>
</feature>
<evidence type="ECO:0000256" key="1">
    <source>
        <dbReference type="SAM" id="MobiDB-lite"/>
    </source>
</evidence>
<reference evidence="2" key="1">
    <citation type="journal article" date="2020" name="Cell">
        <title>Large-Scale Comparative Analyses of Tick Genomes Elucidate Their Genetic Diversity and Vector Capacities.</title>
        <authorList>
            <consortium name="Tick Genome and Microbiome Consortium (TIGMIC)"/>
            <person name="Jia N."/>
            <person name="Wang J."/>
            <person name="Shi W."/>
            <person name="Du L."/>
            <person name="Sun Y."/>
            <person name="Zhan W."/>
            <person name="Jiang J.F."/>
            <person name="Wang Q."/>
            <person name="Zhang B."/>
            <person name="Ji P."/>
            <person name="Bell-Sakyi L."/>
            <person name="Cui X.M."/>
            <person name="Yuan T.T."/>
            <person name="Jiang B.G."/>
            <person name="Yang W.F."/>
            <person name="Lam T.T."/>
            <person name="Chang Q.C."/>
            <person name="Ding S.J."/>
            <person name="Wang X.J."/>
            <person name="Zhu J.G."/>
            <person name="Ruan X.D."/>
            <person name="Zhao L."/>
            <person name="Wei J.T."/>
            <person name="Ye R.Z."/>
            <person name="Que T.C."/>
            <person name="Du C.H."/>
            <person name="Zhou Y.H."/>
            <person name="Cheng J.X."/>
            <person name="Dai P.F."/>
            <person name="Guo W.B."/>
            <person name="Han X.H."/>
            <person name="Huang E.J."/>
            <person name="Li L.F."/>
            <person name="Wei W."/>
            <person name="Gao Y.C."/>
            <person name="Liu J.Z."/>
            <person name="Shao H.Z."/>
            <person name="Wang X."/>
            <person name="Wang C.C."/>
            <person name="Yang T.C."/>
            <person name="Huo Q.B."/>
            <person name="Li W."/>
            <person name="Chen H.Y."/>
            <person name="Chen S.E."/>
            <person name="Zhou L.G."/>
            <person name="Ni X.B."/>
            <person name="Tian J.H."/>
            <person name="Sheng Y."/>
            <person name="Liu T."/>
            <person name="Pan Y.S."/>
            <person name="Xia L.Y."/>
            <person name="Li J."/>
            <person name="Zhao F."/>
            <person name="Cao W.C."/>
        </authorList>
    </citation>
    <scope>NUCLEOTIDE SEQUENCE</scope>
    <source>
        <strain evidence="2">Rmic-2018</strain>
    </source>
</reference>
<dbReference type="AlphaFoldDB" id="A0A9J6EJ98"/>
<keyword evidence="3" id="KW-1185">Reference proteome</keyword>
<feature type="compositionally biased region" description="Basic residues" evidence="1">
    <location>
        <begin position="113"/>
        <end position="137"/>
    </location>
</feature>
<protein>
    <submittedName>
        <fullName evidence="2">Uncharacterized protein</fullName>
    </submittedName>
</protein>
<evidence type="ECO:0000313" key="3">
    <source>
        <dbReference type="Proteomes" id="UP000821866"/>
    </source>
</evidence>
<dbReference type="Proteomes" id="UP000821866">
    <property type="component" value="Chromosome 2"/>
</dbReference>
<reference evidence="2" key="2">
    <citation type="submission" date="2021-09" db="EMBL/GenBank/DDBJ databases">
        <authorList>
            <person name="Jia N."/>
            <person name="Wang J."/>
            <person name="Shi W."/>
            <person name="Du L."/>
            <person name="Sun Y."/>
            <person name="Zhan W."/>
            <person name="Jiang J."/>
            <person name="Wang Q."/>
            <person name="Zhang B."/>
            <person name="Ji P."/>
            <person name="Sakyi L.B."/>
            <person name="Cui X."/>
            <person name="Yuan T."/>
            <person name="Jiang B."/>
            <person name="Yang W."/>
            <person name="Lam T.T.-Y."/>
            <person name="Chang Q."/>
            <person name="Ding S."/>
            <person name="Wang X."/>
            <person name="Zhu J."/>
            <person name="Ruan X."/>
            <person name="Zhao L."/>
            <person name="Wei J."/>
            <person name="Que T."/>
            <person name="Du C."/>
            <person name="Cheng J."/>
            <person name="Dai P."/>
            <person name="Han X."/>
            <person name="Huang E."/>
            <person name="Gao Y."/>
            <person name="Liu J."/>
            <person name="Shao H."/>
            <person name="Ye R."/>
            <person name="Li L."/>
            <person name="Wei W."/>
            <person name="Wang X."/>
            <person name="Wang C."/>
            <person name="Huo Q."/>
            <person name="Li W."/>
            <person name="Guo W."/>
            <person name="Chen H."/>
            <person name="Chen S."/>
            <person name="Zhou L."/>
            <person name="Zhou L."/>
            <person name="Ni X."/>
            <person name="Tian J."/>
            <person name="Zhou Y."/>
            <person name="Sheng Y."/>
            <person name="Liu T."/>
            <person name="Pan Y."/>
            <person name="Xia L."/>
            <person name="Li J."/>
            <person name="Zhao F."/>
            <person name="Cao W."/>
        </authorList>
    </citation>
    <scope>NUCLEOTIDE SEQUENCE</scope>
    <source>
        <strain evidence="2">Rmic-2018</strain>
        <tissue evidence="2">Larvae</tissue>
    </source>
</reference>
<dbReference type="VEuPathDB" id="VectorBase:LOC119161780"/>
<proteinExistence type="predicted"/>
<feature type="compositionally biased region" description="Polar residues" evidence="1">
    <location>
        <begin position="9"/>
        <end position="19"/>
    </location>
</feature>
<dbReference type="EMBL" id="JABSTU010000004">
    <property type="protein sequence ID" value="KAH8034537.1"/>
    <property type="molecule type" value="Genomic_DNA"/>
</dbReference>
<organism evidence="2 3">
    <name type="scientific">Rhipicephalus microplus</name>
    <name type="common">Cattle tick</name>
    <name type="synonym">Boophilus microplus</name>
    <dbReference type="NCBI Taxonomy" id="6941"/>
    <lineage>
        <taxon>Eukaryota</taxon>
        <taxon>Metazoa</taxon>
        <taxon>Ecdysozoa</taxon>
        <taxon>Arthropoda</taxon>
        <taxon>Chelicerata</taxon>
        <taxon>Arachnida</taxon>
        <taxon>Acari</taxon>
        <taxon>Parasitiformes</taxon>
        <taxon>Ixodida</taxon>
        <taxon>Ixodoidea</taxon>
        <taxon>Ixodidae</taxon>
        <taxon>Rhipicephalinae</taxon>
        <taxon>Rhipicephalus</taxon>
        <taxon>Boophilus</taxon>
    </lineage>
</organism>
<name>A0A9J6EJ98_RHIMP</name>
<accession>A0A9J6EJ98</accession>
<gene>
    <name evidence="2" type="ORF">HPB51_025494</name>
</gene>
<comment type="caution">
    <text evidence="2">The sequence shown here is derived from an EMBL/GenBank/DDBJ whole genome shotgun (WGS) entry which is preliminary data.</text>
</comment>
<sequence length="180" mass="20261">MAHKRAVSSEDSTSQNDSLPVQEAKRVAKRKIKTNVQSATRETKRKKKRITTADQRRAKRRSSVETCRSVATTVLKGIIKLPRKRSAPSPTPSQKRVHFNLPPMTSSEDSDRCHKKPRRESRSKERRRPSHSSRRAHQSTSSSSSSSSGERKCLSRGGPRPRCYRQAESCGIIVDLLDGL</sequence>
<feature type="compositionally biased region" description="Low complexity" evidence="1">
    <location>
        <begin position="138"/>
        <end position="148"/>
    </location>
</feature>
<evidence type="ECO:0000313" key="2">
    <source>
        <dbReference type="EMBL" id="KAH8034537.1"/>
    </source>
</evidence>